<reference evidence="2 3" key="1">
    <citation type="submission" date="2016-12" db="EMBL/GenBank/DDBJ databases">
        <title>Analysis of the Molecular Diversity Among Cronobacter Species Isolated from Filth Flies Using a Pan Genomic DNA Microarray.</title>
        <authorList>
            <person name="Pava-Ripoll M."/>
            <person name="Tall B."/>
            <person name="Farber J."/>
            <person name="Fanning S."/>
            <person name="Lehner A."/>
            <person name="Stephan R."/>
            <person name="Pagotto F."/>
            <person name="Iverson C."/>
            <person name="Ziobro G."/>
            <person name="Miller A."/>
            <person name="Pearson R."/>
            <person name="Yan Q."/>
            <person name="Kim M."/>
            <person name="Jeong S."/>
            <person name="Park J."/>
            <person name="Jun S."/>
            <person name="Choi H."/>
            <person name="Chung T."/>
            <person name="Yoo Y."/>
            <person name="Park E."/>
            <person name="Hwang S."/>
            <person name="Lee B."/>
            <person name="Sathyamoorthy V."/>
            <person name="Carter L."/>
            <person name="Mammel M."/>
            <person name="Jackson S."/>
            <person name="Kothary M."/>
            <person name="Patel I."/>
            <person name="Grim C."/>
            <person name="Gopinath G."/>
            <person name="Gangiredla J."/>
            <person name="Chase H."/>
        </authorList>
    </citation>
    <scope>NUCLEOTIDE SEQUENCE [LARGE SCALE GENOMIC DNA]</scope>
    <source>
        <strain evidence="2 3">MOD1-Md25g</strain>
    </source>
</reference>
<keyword evidence="1" id="KW-0175">Coiled coil</keyword>
<organism evidence="2 3">
    <name type="scientific">Cronobacter malonaticus</name>
    <dbReference type="NCBI Taxonomy" id="413503"/>
    <lineage>
        <taxon>Bacteria</taxon>
        <taxon>Pseudomonadati</taxon>
        <taxon>Pseudomonadota</taxon>
        <taxon>Gammaproteobacteria</taxon>
        <taxon>Enterobacterales</taxon>
        <taxon>Enterobacteriaceae</taxon>
        <taxon>Cronobacter</taxon>
    </lineage>
</organism>
<accession>A0ABX5K109</accession>
<dbReference type="EMBL" id="MSAC01000022">
    <property type="protein sequence ID" value="PUX07678.1"/>
    <property type="molecule type" value="Genomic_DNA"/>
</dbReference>
<gene>
    <name evidence="2" type="ORF">AUM46_07470</name>
</gene>
<keyword evidence="3" id="KW-1185">Reference proteome</keyword>
<feature type="non-terminal residue" evidence="2">
    <location>
        <position position="1"/>
    </location>
</feature>
<evidence type="ECO:0000313" key="2">
    <source>
        <dbReference type="EMBL" id="PUX07678.1"/>
    </source>
</evidence>
<comment type="caution">
    <text evidence="2">The sequence shown here is derived from an EMBL/GenBank/DDBJ whole genome shotgun (WGS) entry which is preliminary data.</text>
</comment>
<protein>
    <submittedName>
        <fullName evidence="2">Uncharacterized protein</fullName>
    </submittedName>
</protein>
<sequence>YCWVRSKRLANFFIMLKVQQVTLKRFTKFFIKKFTRVKFNLMGNQKCLISPSILKQLRITEMPMHNHPEMEVLNKMIQDQIQESQDLAKRAEQNLNDLKRQLEPYQFSSPMTYHLQSDYSVF</sequence>
<evidence type="ECO:0000313" key="3">
    <source>
        <dbReference type="Proteomes" id="UP000244731"/>
    </source>
</evidence>
<name>A0ABX5K109_9ENTR</name>
<feature type="coiled-coil region" evidence="1">
    <location>
        <begin position="70"/>
        <end position="101"/>
    </location>
</feature>
<dbReference type="Proteomes" id="UP000244731">
    <property type="component" value="Unassembled WGS sequence"/>
</dbReference>
<evidence type="ECO:0000256" key="1">
    <source>
        <dbReference type="SAM" id="Coils"/>
    </source>
</evidence>
<proteinExistence type="predicted"/>